<accession>A0ACC3BJP4</accession>
<proteinExistence type="predicted"/>
<comment type="caution">
    <text evidence="1">The sequence shown here is derived from an EMBL/GenBank/DDBJ whole genome shotgun (WGS) entry which is preliminary data.</text>
</comment>
<reference evidence="1" key="1">
    <citation type="submission" date="2019-11" db="EMBL/GenBank/DDBJ databases">
        <title>Nori genome reveals adaptations in red seaweeds to the harsh intertidal environment.</title>
        <authorList>
            <person name="Wang D."/>
            <person name="Mao Y."/>
        </authorList>
    </citation>
    <scope>NUCLEOTIDE SEQUENCE</scope>
    <source>
        <tissue evidence="1">Gametophyte</tissue>
    </source>
</reference>
<evidence type="ECO:0000313" key="2">
    <source>
        <dbReference type="Proteomes" id="UP000798662"/>
    </source>
</evidence>
<dbReference type="Proteomes" id="UP000798662">
    <property type="component" value="Chromosome 1"/>
</dbReference>
<dbReference type="EMBL" id="CM020618">
    <property type="protein sequence ID" value="KAK1857979.1"/>
    <property type="molecule type" value="Genomic_DNA"/>
</dbReference>
<evidence type="ECO:0000313" key="1">
    <source>
        <dbReference type="EMBL" id="KAK1857979.1"/>
    </source>
</evidence>
<name>A0ACC3BJP4_PYRYE</name>
<sequence>MVGEHRATASEGGQQIRARSRRQQPSASPAGESAVDGSNDGCSSQQRHWEGEASPRRHKRGIPPADGEAGGGGEGSSGWMPARGGSSPG</sequence>
<gene>
    <name evidence="1" type="ORF">I4F81_000593</name>
</gene>
<keyword evidence="2" id="KW-1185">Reference proteome</keyword>
<protein>
    <submittedName>
        <fullName evidence="1">Uncharacterized protein</fullName>
    </submittedName>
</protein>
<organism evidence="1 2">
    <name type="scientific">Pyropia yezoensis</name>
    <name type="common">Susabi-nori</name>
    <name type="synonym">Porphyra yezoensis</name>
    <dbReference type="NCBI Taxonomy" id="2788"/>
    <lineage>
        <taxon>Eukaryota</taxon>
        <taxon>Rhodophyta</taxon>
        <taxon>Bangiophyceae</taxon>
        <taxon>Bangiales</taxon>
        <taxon>Bangiaceae</taxon>
        <taxon>Pyropia</taxon>
    </lineage>
</organism>